<dbReference type="Gene3D" id="3.40.50.300">
    <property type="entry name" value="P-loop containing nucleotide triphosphate hydrolases"/>
    <property type="match status" value="1"/>
</dbReference>
<evidence type="ECO:0000256" key="4">
    <source>
        <dbReference type="PIRSR" id="PIRSR006230-1"/>
    </source>
</evidence>
<proteinExistence type="inferred from homology"/>
<dbReference type="GO" id="GO:0006412">
    <property type="term" value="P:translation"/>
    <property type="evidence" value="ECO:0007669"/>
    <property type="project" value="TreeGrafter"/>
</dbReference>
<dbReference type="PATRIC" id="fig|1123384.7.peg.1355"/>
<feature type="binding site" evidence="4">
    <location>
        <begin position="111"/>
        <end position="116"/>
    </location>
    <ligand>
        <name>GTP</name>
        <dbReference type="ChEBI" id="CHEBI:37565"/>
    </ligand>
</feature>
<organism evidence="6 7">
    <name type="scientific">Pseudothermotoga hypogea DSM 11164 = NBRC 106472</name>
    <dbReference type="NCBI Taxonomy" id="1123384"/>
    <lineage>
        <taxon>Bacteria</taxon>
        <taxon>Thermotogati</taxon>
        <taxon>Thermotogota</taxon>
        <taxon>Thermotogae</taxon>
        <taxon>Thermotogales</taxon>
        <taxon>Thermotogaceae</taxon>
        <taxon>Pseudothermotoga</taxon>
    </lineage>
</organism>
<dbReference type="Gene3D" id="1.10.1580.10">
    <property type="match status" value="1"/>
</dbReference>
<dbReference type="SUPFAM" id="SSF52540">
    <property type="entry name" value="P-loop containing nucleoside triphosphate hydrolases"/>
    <property type="match status" value="1"/>
</dbReference>
<dbReference type="InterPro" id="IPR016478">
    <property type="entry name" value="GTPase_MTG1"/>
</dbReference>
<dbReference type="PIRSF" id="PIRSF006230">
    <property type="entry name" value="MG442"/>
    <property type="match status" value="1"/>
</dbReference>
<dbReference type="RefSeq" id="WP_031504509.1">
    <property type="nucleotide sequence ID" value="NC_022795.1"/>
</dbReference>
<dbReference type="OrthoDB" id="9779790at2"/>
<evidence type="ECO:0000313" key="6">
    <source>
        <dbReference type="EMBL" id="AJC73934.1"/>
    </source>
</evidence>
<comment type="function">
    <text evidence="3">Required for a late step of 50S ribosomal subunit assembly. Has GTPase activity.</text>
</comment>
<dbReference type="Proteomes" id="UP000077469">
    <property type="component" value="Chromosome"/>
</dbReference>
<dbReference type="InterPro" id="IPR006073">
    <property type="entry name" value="GTP-bd"/>
</dbReference>
<keyword evidence="1 3" id="KW-0547">Nucleotide-binding</keyword>
<dbReference type="GO" id="GO:0005737">
    <property type="term" value="C:cytoplasm"/>
    <property type="evidence" value="ECO:0007669"/>
    <property type="project" value="UniProtKB-SubCell"/>
</dbReference>
<comment type="similarity">
    <text evidence="3">Belongs to the TRAFAC class YlqF/YawG GTPase family. MTG1 subfamily.</text>
</comment>
<dbReference type="Pfam" id="PF01926">
    <property type="entry name" value="MMR_HSR1"/>
    <property type="match status" value="1"/>
</dbReference>
<dbReference type="PANTHER" id="PTHR45782:SF4">
    <property type="entry name" value="MITOCHONDRIAL RIBOSOME-ASSOCIATED GTPASE 1"/>
    <property type="match status" value="1"/>
</dbReference>
<dbReference type="GO" id="GO:0005525">
    <property type="term" value="F:GTP binding"/>
    <property type="evidence" value="ECO:0007669"/>
    <property type="project" value="UniProtKB-KW"/>
</dbReference>
<keyword evidence="2 3" id="KW-0342">GTP-binding</keyword>
<dbReference type="GO" id="GO:0003924">
    <property type="term" value="F:GTPase activity"/>
    <property type="evidence" value="ECO:0007669"/>
    <property type="project" value="TreeGrafter"/>
</dbReference>
<dbReference type="AlphaFoldDB" id="A0A0X1KRX6"/>
<protein>
    <recommendedName>
        <fullName evidence="3">Ribosome biogenesis GTPase A</fullName>
    </recommendedName>
</protein>
<comment type="subcellular location">
    <subcellularLocation>
        <location evidence="3">Cytoplasm</location>
    </subcellularLocation>
</comment>
<dbReference type="InterPro" id="IPR027417">
    <property type="entry name" value="P-loop_NTPase"/>
</dbReference>
<evidence type="ECO:0000256" key="3">
    <source>
        <dbReference type="PIRNR" id="PIRNR006230"/>
    </source>
</evidence>
<gene>
    <name evidence="6" type="ORF">AJ81_06740</name>
</gene>
<sequence length="266" mass="29927">MWYPGHMAKASKQISKLIKLVDVVIELLDARAPLASRSYSKAPFRAKKRLIFLGKSDIADAKTTELWERHFQASNEEVFVFDKDTDRRKVINFLAKHTDRGSLLIVVGVPNVGKSTLINKLKGKRSAQVGATPGITRSLQWFSVEGLFRVLDTPGLLLPELWSVELGAKLLLIGSLSVEMVDEKVMQRAYQIYARIANLEERDLNAFLEKYALEKRMLSKGGVPDLDRARVNFFNWIAQGKFGRISFETPQEVDQDKGDSVSSAQS</sequence>
<feature type="domain" description="G" evidence="5">
    <location>
        <begin position="105"/>
        <end position="182"/>
    </location>
</feature>
<dbReference type="KEGG" id="phy:AJ81_06740"/>
<dbReference type="PANTHER" id="PTHR45782">
    <property type="entry name" value="MITOCHONDRIAL RIBOSOME-ASSOCIATED GTPASE 1"/>
    <property type="match status" value="1"/>
</dbReference>
<keyword evidence="3" id="KW-0963">Cytoplasm</keyword>
<reference evidence="6 7" key="1">
    <citation type="submission" date="2014-01" db="EMBL/GenBank/DDBJ databases">
        <title>Genome sequencing of Thermotog hypogea.</title>
        <authorList>
            <person name="Zhang X."/>
            <person name="Alvare G."/>
            <person name="Fristensky B."/>
            <person name="Chen L."/>
            <person name="Suen T."/>
            <person name="Chen Q."/>
            <person name="Ma K."/>
        </authorList>
    </citation>
    <scope>NUCLEOTIDE SEQUENCE [LARGE SCALE GENOMIC DNA]</scope>
    <source>
        <strain evidence="6 7">DSM 11164</strain>
    </source>
</reference>
<name>A0A0X1KRX6_9THEM</name>
<feature type="binding site" evidence="4">
    <location>
        <position position="155"/>
    </location>
    <ligand>
        <name>GTP</name>
        <dbReference type="ChEBI" id="CHEBI:37565"/>
    </ligand>
</feature>
<dbReference type="EMBL" id="CP007141">
    <property type="protein sequence ID" value="AJC73934.1"/>
    <property type="molecule type" value="Genomic_DNA"/>
</dbReference>
<dbReference type="InterPro" id="IPR023179">
    <property type="entry name" value="GTP-bd_ortho_bundle_sf"/>
</dbReference>
<accession>A0A0X1KRX6</accession>
<dbReference type="STRING" id="1123384.AJ81_06740"/>
<evidence type="ECO:0000256" key="1">
    <source>
        <dbReference type="ARBA" id="ARBA00022741"/>
    </source>
</evidence>
<evidence type="ECO:0000256" key="2">
    <source>
        <dbReference type="ARBA" id="ARBA00023134"/>
    </source>
</evidence>
<dbReference type="CDD" id="cd01856">
    <property type="entry name" value="YlqF"/>
    <property type="match status" value="1"/>
</dbReference>
<dbReference type="PaxDb" id="1123384-AJ81_06740"/>
<keyword evidence="7" id="KW-1185">Reference proteome</keyword>
<evidence type="ECO:0000313" key="7">
    <source>
        <dbReference type="Proteomes" id="UP000077469"/>
    </source>
</evidence>
<evidence type="ECO:0000259" key="5">
    <source>
        <dbReference type="Pfam" id="PF01926"/>
    </source>
</evidence>